<evidence type="ECO:0000259" key="5">
    <source>
        <dbReference type="Pfam" id="PF02770"/>
    </source>
</evidence>
<feature type="domain" description="Acyl-CoA dehydrogenase/oxidase C-terminal" evidence="4">
    <location>
        <begin position="294"/>
        <end position="454"/>
    </location>
</feature>
<dbReference type="SUPFAM" id="SSF47203">
    <property type="entry name" value="Acyl-CoA dehydrogenase C-terminal domain-like"/>
    <property type="match status" value="1"/>
</dbReference>
<evidence type="ECO:0000313" key="7">
    <source>
        <dbReference type="EMBL" id="VAW35449.1"/>
    </source>
</evidence>
<name>A0A3B0VF40_9ZZZZ</name>
<sequence>MPRKKANKDNQINGRNALNQWREAITENIYSADALLDHSVRFAISDNCDDFILELKSLGQDIGKNLEQLVAENDFRLNMPKLDSYDGVGTLTNDIIHHPNYQTIGNAIYATGMMKKIAQPGKLTESLLLFYLTSHLGEAGHNCPVACTAGIIRVLGKVADFQGKDALLAKLTTASFTNNFTGAQFITEVQGGSDVALNSCKAVKQPDNSWQISGEKWFCSNANADLILLTARFDEGKAGTKGLGLFLLKRLTDNGEPNHIQIRRLKEKLGTRAMASAEMDFQNAQAISMGKPEDGFKLLMQNVLHLSRIYNSFAILGAAQRAYQIARKYAKYRIAFSQVIENYPLVQERLAVIRAENTAMLASALATTRLQDKVDCMPDADTELLLVLRMRANINKYFTASRSVQHIHHCIDVLAGNGAIESFSPLPRLLRDGIVYENWEGTHNTLRMQILRDMHKSQIEKLFINNLLKQLVAHEDCKIANVPQWLETLQQALTKQLDFAEFLKRQTIPKQSLLVRDFIDQIALLDACVHLLLAGIDQQKHDNNSDKLKLLEWLLIKNKLVSTDKYSDYWMSLMQQTIMI</sequence>
<evidence type="ECO:0000256" key="3">
    <source>
        <dbReference type="ARBA" id="ARBA00022827"/>
    </source>
</evidence>
<evidence type="ECO:0000256" key="1">
    <source>
        <dbReference type="ARBA" id="ARBA00009347"/>
    </source>
</evidence>
<dbReference type="EMBL" id="UOEW01000101">
    <property type="protein sequence ID" value="VAW35449.1"/>
    <property type="molecule type" value="Genomic_DNA"/>
</dbReference>
<dbReference type="SUPFAM" id="SSF56645">
    <property type="entry name" value="Acyl-CoA dehydrogenase NM domain-like"/>
    <property type="match status" value="1"/>
</dbReference>
<dbReference type="Pfam" id="PF18158">
    <property type="entry name" value="AidB_N"/>
    <property type="match status" value="1"/>
</dbReference>
<reference evidence="7" key="1">
    <citation type="submission" date="2018-06" db="EMBL/GenBank/DDBJ databases">
        <authorList>
            <person name="Zhirakovskaya E."/>
        </authorList>
    </citation>
    <scope>NUCLEOTIDE SEQUENCE</scope>
</reference>
<dbReference type="Pfam" id="PF02770">
    <property type="entry name" value="Acyl-CoA_dh_M"/>
    <property type="match status" value="1"/>
</dbReference>
<accession>A0A3B0VF40</accession>
<dbReference type="InterPro" id="IPR052904">
    <property type="entry name" value="Acyl-CoA_dehydrogenase-like"/>
</dbReference>
<dbReference type="Gene3D" id="1.20.140.10">
    <property type="entry name" value="Butyryl-CoA Dehydrogenase, subunit A, domain 3"/>
    <property type="match status" value="1"/>
</dbReference>
<organism evidence="7">
    <name type="scientific">hydrothermal vent metagenome</name>
    <dbReference type="NCBI Taxonomy" id="652676"/>
    <lineage>
        <taxon>unclassified sequences</taxon>
        <taxon>metagenomes</taxon>
        <taxon>ecological metagenomes</taxon>
    </lineage>
</organism>
<feature type="domain" description="Acyl-CoA oxidase/dehydrogenase middle" evidence="5">
    <location>
        <begin position="185"/>
        <end position="283"/>
    </location>
</feature>
<keyword evidence="3" id="KW-0274">FAD</keyword>
<gene>
    <name evidence="7" type="ORF">MNBD_GAMMA01-514</name>
</gene>
<dbReference type="InterPro" id="IPR009100">
    <property type="entry name" value="AcylCoA_DH/oxidase_NM_dom_sf"/>
</dbReference>
<protein>
    <submittedName>
        <fullName evidence="7">Acyl-CoA dehydrogenase</fullName>
    </submittedName>
</protein>
<dbReference type="Pfam" id="PF00441">
    <property type="entry name" value="Acyl-CoA_dh_1"/>
    <property type="match status" value="1"/>
</dbReference>
<dbReference type="Gene3D" id="2.40.110.20">
    <property type="match status" value="1"/>
</dbReference>
<feature type="domain" description="Adaptive response protein AidB N-terminal" evidence="6">
    <location>
        <begin position="19"/>
        <end position="160"/>
    </location>
</feature>
<keyword evidence="2" id="KW-0285">Flavoprotein</keyword>
<evidence type="ECO:0000259" key="4">
    <source>
        <dbReference type="Pfam" id="PF00441"/>
    </source>
</evidence>
<dbReference type="InterPro" id="IPR041504">
    <property type="entry name" value="AidB_N"/>
</dbReference>
<proteinExistence type="inferred from homology"/>
<evidence type="ECO:0000259" key="6">
    <source>
        <dbReference type="Pfam" id="PF18158"/>
    </source>
</evidence>
<evidence type="ECO:0000256" key="2">
    <source>
        <dbReference type="ARBA" id="ARBA00022630"/>
    </source>
</evidence>
<dbReference type="InterPro" id="IPR009075">
    <property type="entry name" value="AcylCo_DH/oxidase_C"/>
</dbReference>
<dbReference type="InterPro" id="IPR036250">
    <property type="entry name" value="AcylCo_DH-like_C"/>
</dbReference>
<dbReference type="AlphaFoldDB" id="A0A3B0VF40"/>
<dbReference type="PANTHER" id="PTHR42707:SF2">
    <property type="entry name" value="ACD11 DEHYDROGENASE"/>
    <property type="match status" value="1"/>
</dbReference>
<comment type="similarity">
    <text evidence="1">Belongs to the acyl-CoA dehydrogenase family.</text>
</comment>
<dbReference type="PANTHER" id="PTHR42707">
    <property type="entry name" value="ACYL-COA DEHYDROGENASE"/>
    <property type="match status" value="1"/>
</dbReference>
<dbReference type="GO" id="GO:0003995">
    <property type="term" value="F:acyl-CoA dehydrogenase activity"/>
    <property type="evidence" value="ECO:0007669"/>
    <property type="project" value="TreeGrafter"/>
</dbReference>
<dbReference type="InterPro" id="IPR006091">
    <property type="entry name" value="Acyl-CoA_Oxase/DH_mid-dom"/>
</dbReference>